<dbReference type="InterPro" id="IPR011991">
    <property type="entry name" value="ArsR-like_HTH"/>
</dbReference>
<dbReference type="SUPFAM" id="SSF46785">
    <property type="entry name" value="Winged helix' DNA-binding domain"/>
    <property type="match status" value="1"/>
</dbReference>
<reference evidence="1 2" key="1">
    <citation type="submission" date="2019-03" db="EMBL/GenBank/DDBJ databases">
        <title>Genomic Encyclopedia of Type Strains, Phase IV (KMG-IV): sequencing the most valuable type-strain genomes for metagenomic binning, comparative biology and taxonomic classification.</title>
        <authorList>
            <person name="Goeker M."/>
        </authorList>
    </citation>
    <scope>NUCLEOTIDE SEQUENCE [LARGE SCALE GENOMIC DNA]</scope>
    <source>
        <strain evidence="1 2">DSM 25488</strain>
    </source>
</reference>
<dbReference type="PROSITE" id="PS51197">
    <property type="entry name" value="HTH_RRF2_2"/>
    <property type="match status" value="1"/>
</dbReference>
<dbReference type="RefSeq" id="WP_099019037.1">
    <property type="nucleotide sequence ID" value="NZ_SNZB01000002.1"/>
</dbReference>
<sequence length="142" mass="15577">MIKMSKLTEYAFMVIMALKKSDLPASADFLASVTGLETPTVSKILKQLKRAGLLDSKRGSTGGYFLIKRKQDISLNEVIVAMEGGMSLTECAEDDDACHLTQSCYMSAGMKRVNQVILEALQSVTVSDILDEKKKITLQIKP</sequence>
<dbReference type="Proteomes" id="UP000295724">
    <property type="component" value="Unassembled WGS sequence"/>
</dbReference>
<organism evidence="1 2">
    <name type="scientific">Marinicella litoralis</name>
    <dbReference type="NCBI Taxonomy" id="644220"/>
    <lineage>
        <taxon>Bacteria</taxon>
        <taxon>Pseudomonadati</taxon>
        <taxon>Pseudomonadota</taxon>
        <taxon>Gammaproteobacteria</taxon>
        <taxon>Lysobacterales</taxon>
        <taxon>Marinicellaceae</taxon>
        <taxon>Marinicella</taxon>
    </lineage>
</organism>
<evidence type="ECO:0000313" key="2">
    <source>
        <dbReference type="Proteomes" id="UP000295724"/>
    </source>
</evidence>
<dbReference type="NCBIfam" id="TIGR00738">
    <property type="entry name" value="rrf2_super"/>
    <property type="match status" value="1"/>
</dbReference>
<dbReference type="AlphaFoldDB" id="A0A4R6XV30"/>
<comment type="caution">
    <text evidence="1">The sequence shown here is derived from an EMBL/GenBank/DDBJ whole genome shotgun (WGS) entry which is preliminary data.</text>
</comment>
<dbReference type="EMBL" id="SNZB01000002">
    <property type="protein sequence ID" value="TDR22389.1"/>
    <property type="molecule type" value="Genomic_DNA"/>
</dbReference>
<proteinExistence type="predicted"/>
<dbReference type="OrthoDB" id="9808360at2"/>
<accession>A0A4R6XV30</accession>
<dbReference type="GO" id="GO:0005829">
    <property type="term" value="C:cytosol"/>
    <property type="evidence" value="ECO:0007669"/>
    <property type="project" value="TreeGrafter"/>
</dbReference>
<dbReference type="PROSITE" id="PS01332">
    <property type="entry name" value="HTH_RRF2_1"/>
    <property type="match status" value="1"/>
</dbReference>
<keyword evidence="2" id="KW-1185">Reference proteome</keyword>
<dbReference type="PANTHER" id="PTHR33221:SF2">
    <property type="entry name" value="TRANSCRIPTIONAL REGULATOR"/>
    <property type="match status" value="1"/>
</dbReference>
<dbReference type="CDD" id="cd00090">
    <property type="entry name" value="HTH_ARSR"/>
    <property type="match status" value="1"/>
</dbReference>
<protein>
    <submittedName>
        <fullName evidence="1">BadM/Rrf2 family transcriptional regulator</fullName>
    </submittedName>
</protein>
<dbReference type="Pfam" id="PF02082">
    <property type="entry name" value="Rrf2"/>
    <property type="match status" value="1"/>
</dbReference>
<dbReference type="NCBIfam" id="TIGR02944">
    <property type="entry name" value="suf_reg_Xantho"/>
    <property type="match status" value="1"/>
</dbReference>
<gene>
    <name evidence="1" type="ORF">C8D91_0877</name>
</gene>
<evidence type="ECO:0000313" key="1">
    <source>
        <dbReference type="EMBL" id="TDR22389.1"/>
    </source>
</evidence>
<dbReference type="InterPro" id="IPR014290">
    <property type="entry name" value="SUF_FeS_clus_asmbl_reg"/>
</dbReference>
<dbReference type="InterPro" id="IPR036390">
    <property type="entry name" value="WH_DNA-bd_sf"/>
</dbReference>
<dbReference type="InterPro" id="IPR036388">
    <property type="entry name" value="WH-like_DNA-bd_sf"/>
</dbReference>
<dbReference type="InterPro" id="IPR000944">
    <property type="entry name" value="Tscrpt_reg_Rrf2"/>
</dbReference>
<dbReference type="Gene3D" id="1.10.10.10">
    <property type="entry name" value="Winged helix-like DNA-binding domain superfamily/Winged helix DNA-binding domain"/>
    <property type="match status" value="1"/>
</dbReference>
<dbReference type="GO" id="GO:0003700">
    <property type="term" value="F:DNA-binding transcription factor activity"/>
    <property type="evidence" value="ECO:0007669"/>
    <property type="project" value="TreeGrafter"/>
</dbReference>
<name>A0A4R6XV30_9GAMM</name>
<dbReference type="PANTHER" id="PTHR33221">
    <property type="entry name" value="WINGED HELIX-TURN-HELIX TRANSCRIPTIONAL REGULATOR, RRF2 FAMILY"/>
    <property type="match status" value="1"/>
</dbReference>
<dbReference type="InterPro" id="IPR030489">
    <property type="entry name" value="TR_Rrf2-type_CS"/>
</dbReference>